<dbReference type="EMBL" id="BMES01000002">
    <property type="protein sequence ID" value="GGH19194.1"/>
    <property type="molecule type" value="Genomic_DNA"/>
</dbReference>
<dbReference type="Gene3D" id="3.20.20.140">
    <property type="entry name" value="Metal-dependent hydrolases"/>
    <property type="match status" value="1"/>
</dbReference>
<evidence type="ECO:0000259" key="3">
    <source>
        <dbReference type="Pfam" id="PF01979"/>
    </source>
</evidence>
<dbReference type="RefSeq" id="WP_188517812.1">
    <property type="nucleotide sequence ID" value="NZ_BMES01000002.1"/>
</dbReference>
<dbReference type="InterPro" id="IPR032466">
    <property type="entry name" value="Metal_Hydrolase"/>
</dbReference>
<dbReference type="Proteomes" id="UP000603912">
    <property type="component" value="Unassembled WGS sequence"/>
</dbReference>
<dbReference type="SUPFAM" id="SSF51556">
    <property type="entry name" value="Metallo-dependent hydrolases"/>
    <property type="match status" value="1"/>
</dbReference>
<reference evidence="4" key="2">
    <citation type="submission" date="2020-09" db="EMBL/GenBank/DDBJ databases">
        <authorList>
            <person name="Sun Q."/>
            <person name="Zhou Y."/>
        </authorList>
    </citation>
    <scope>NUCLEOTIDE SEQUENCE</scope>
    <source>
        <strain evidence="4">CGMCC 1.12214</strain>
    </source>
</reference>
<organism evidence="4 5">
    <name type="scientific">Alsobacter metallidurans</name>
    <dbReference type="NCBI Taxonomy" id="340221"/>
    <lineage>
        <taxon>Bacteria</taxon>
        <taxon>Pseudomonadati</taxon>
        <taxon>Pseudomonadota</taxon>
        <taxon>Alphaproteobacteria</taxon>
        <taxon>Hyphomicrobiales</taxon>
        <taxon>Alsobacteraceae</taxon>
        <taxon>Alsobacter</taxon>
    </lineage>
</organism>
<dbReference type="GO" id="GO:0016810">
    <property type="term" value="F:hydrolase activity, acting on carbon-nitrogen (but not peptide) bonds"/>
    <property type="evidence" value="ECO:0007669"/>
    <property type="project" value="InterPro"/>
</dbReference>
<dbReference type="Pfam" id="PF01979">
    <property type="entry name" value="Amidohydro_1"/>
    <property type="match status" value="1"/>
</dbReference>
<dbReference type="AlphaFoldDB" id="A0A917I7G5"/>
<comment type="caution">
    <text evidence="4">The sequence shown here is derived from an EMBL/GenBank/DDBJ whole genome shotgun (WGS) entry which is preliminary data.</text>
</comment>
<keyword evidence="5" id="KW-1185">Reference proteome</keyword>
<name>A0A917I7G5_9HYPH</name>
<evidence type="ECO:0000313" key="5">
    <source>
        <dbReference type="Proteomes" id="UP000603912"/>
    </source>
</evidence>
<dbReference type="PANTHER" id="PTHR43794">
    <property type="entry name" value="AMINOHYDROLASE SSNA-RELATED"/>
    <property type="match status" value="1"/>
</dbReference>
<reference evidence="4" key="1">
    <citation type="journal article" date="2014" name="Int. J. Syst. Evol. Microbiol.">
        <title>Complete genome sequence of Corynebacterium casei LMG S-19264T (=DSM 44701T), isolated from a smear-ripened cheese.</title>
        <authorList>
            <consortium name="US DOE Joint Genome Institute (JGI-PGF)"/>
            <person name="Walter F."/>
            <person name="Albersmeier A."/>
            <person name="Kalinowski J."/>
            <person name="Ruckert C."/>
        </authorList>
    </citation>
    <scope>NUCLEOTIDE SEQUENCE</scope>
    <source>
        <strain evidence="4">CGMCC 1.12214</strain>
    </source>
</reference>
<sequence length="482" mass="53234">MSETAGVTVFRNCDWLVAWDGAAKSHVYLRGADFAFSGQDIVHVGKGYDGPAAEEIDARDLMIIPGFVDVHSHPGHEPGWKGMLEELGSPKLGQSSLYEFMPVFQVGKEYTRPCLRVAVSELLKSGVTTICDLGRPRETWADEYAETGIRAVLWGMFRSGPWKTTNGHSVEYDLDFVAGDKALKDAIEIADKASRHPSGRITGFFGPAQIDTCSEGQIRDALAAARERNQPIQIHAAQSIVEFQEIVRRYGATPVEWLDRIGALGPDTIIGHCIFLNDHPWIHYPHANDFEMLRDSGAMVAHCPVVFARRGIALNTLSRYVKAGIRCGIGTDSFPHNMLDEMRMACYAGRIIGGSFTASTTHDVFMGATATGADMIRRPDLGRLAPGCKADFSVVDMRNPYMQPDYEPIRSLVYSANDRAIRDVYVDGRQVVKAGEVMHFDIAEDIELLRRAQGEAIAAAPGHDWAGRRLDQLSPRVFPIRD</sequence>
<evidence type="ECO:0000313" key="4">
    <source>
        <dbReference type="EMBL" id="GGH19194.1"/>
    </source>
</evidence>
<comment type="similarity">
    <text evidence="1">Belongs to the metallo-dependent hydrolases superfamily. ATZ/TRZ family.</text>
</comment>
<dbReference type="InterPro" id="IPR011059">
    <property type="entry name" value="Metal-dep_hydrolase_composite"/>
</dbReference>
<evidence type="ECO:0000256" key="2">
    <source>
        <dbReference type="ARBA" id="ARBA00022801"/>
    </source>
</evidence>
<accession>A0A917I7G5</accession>
<dbReference type="Gene3D" id="2.30.40.10">
    <property type="entry name" value="Urease, subunit C, domain 1"/>
    <property type="match status" value="1"/>
</dbReference>
<dbReference type="InterPro" id="IPR006680">
    <property type="entry name" value="Amidohydro-rel"/>
</dbReference>
<proteinExistence type="inferred from homology"/>
<gene>
    <name evidence="4" type="ORF">GCM10007036_21900</name>
</gene>
<feature type="domain" description="Amidohydrolase-related" evidence="3">
    <location>
        <begin position="62"/>
        <end position="431"/>
    </location>
</feature>
<dbReference type="PANTHER" id="PTHR43794:SF11">
    <property type="entry name" value="AMIDOHYDROLASE-RELATED DOMAIN-CONTAINING PROTEIN"/>
    <property type="match status" value="1"/>
</dbReference>
<protein>
    <submittedName>
        <fullName evidence="4">Ethylammeline chlorohydrolase</fullName>
    </submittedName>
</protein>
<evidence type="ECO:0000256" key="1">
    <source>
        <dbReference type="ARBA" id="ARBA00006745"/>
    </source>
</evidence>
<dbReference type="SUPFAM" id="SSF51338">
    <property type="entry name" value="Composite domain of metallo-dependent hydrolases"/>
    <property type="match status" value="1"/>
</dbReference>
<keyword evidence="2" id="KW-0378">Hydrolase</keyword>
<dbReference type="InterPro" id="IPR050287">
    <property type="entry name" value="MTA/SAH_deaminase"/>
</dbReference>